<sequence length="124" mass="14422">MDPRDLLNEQIAMYDGSYLKWLIHLMQQHVNGLDILFYSTNQELIREFVLNKKAISIDTISEKITNPYINSKEVVSIPLVLDFPHNSYLGLVMKMEDHTSHYFQELVNLIDALIKKEISQAILT</sequence>
<comment type="caution">
    <text evidence="1">The sequence shown here is derived from an EMBL/GenBank/DDBJ whole genome shotgun (WGS) entry which is preliminary data.</text>
</comment>
<organism evidence="1 2">
    <name type="scientific">Sporosarcina newyorkensis 2681</name>
    <dbReference type="NCBI Taxonomy" id="1027292"/>
    <lineage>
        <taxon>Bacteria</taxon>
        <taxon>Bacillati</taxon>
        <taxon>Bacillota</taxon>
        <taxon>Bacilli</taxon>
        <taxon>Bacillales</taxon>
        <taxon>Caryophanaceae</taxon>
        <taxon>Sporosarcina</taxon>
    </lineage>
</organism>
<evidence type="ECO:0000313" key="1">
    <source>
        <dbReference type="EMBL" id="EGQ27225.1"/>
    </source>
</evidence>
<name>F9DQ32_9BACL</name>
<dbReference type="EMBL" id="AFPZ01000020">
    <property type="protein sequence ID" value="EGQ27225.1"/>
    <property type="molecule type" value="Genomic_DNA"/>
</dbReference>
<dbReference type="HOGENOM" id="CLU_2002479_0_0_9"/>
<gene>
    <name evidence="1" type="ORF">HMPREF9372_0912</name>
</gene>
<reference evidence="1 2" key="1">
    <citation type="submission" date="2011-04" db="EMBL/GenBank/DDBJ databases">
        <authorList>
            <person name="Muzny D."/>
            <person name="Qin X."/>
            <person name="Deng J."/>
            <person name="Jiang H."/>
            <person name="Liu Y."/>
            <person name="Qu J."/>
            <person name="Song X.-Z."/>
            <person name="Zhang L."/>
            <person name="Thornton R."/>
            <person name="Coyle M."/>
            <person name="Francisco L."/>
            <person name="Jackson L."/>
            <person name="Javaid M."/>
            <person name="Korchina V."/>
            <person name="Kovar C."/>
            <person name="Mata R."/>
            <person name="Mathew T."/>
            <person name="Ngo R."/>
            <person name="Nguyen L."/>
            <person name="Nguyen N."/>
            <person name="Okwuonu G."/>
            <person name="Ongeri F."/>
            <person name="Pham C."/>
            <person name="Simmons D."/>
            <person name="Wilczek-Boney K."/>
            <person name="Hale W."/>
            <person name="Jakkamsetti A."/>
            <person name="Pham P."/>
            <person name="Ruth R."/>
            <person name="San Lucas F."/>
            <person name="Warren J."/>
            <person name="Zhang J."/>
            <person name="Zhao Z."/>
            <person name="Zhou C."/>
            <person name="Zhu D."/>
            <person name="Lee S."/>
            <person name="Bess C."/>
            <person name="Blankenburg K."/>
            <person name="Forbes L."/>
            <person name="Fu Q."/>
            <person name="Gubbala S."/>
            <person name="Hirani K."/>
            <person name="Jayaseelan J.C."/>
            <person name="Lara F."/>
            <person name="Munidasa M."/>
            <person name="Palculict T."/>
            <person name="Patil S."/>
            <person name="Pu L.-L."/>
            <person name="Saada N."/>
            <person name="Tang L."/>
            <person name="Weissenberger G."/>
            <person name="Zhu Y."/>
            <person name="Hemphill L."/>
            <person name="Shang Y."/>
            <person name="Youmans B."/>
            <person name="Ayvaz T."/>
            <person name="Ross M."/>
            <person name="Santibanez J."/>
            <person name="Aqrawi P."/>
            <person name="Gross S."/>
            <person name="Joshi V."/>
            <person name="Fowler G."/>
            <person name="Nazareth L."/>
            <person name="Reid J."/>
            <person name="Worley K."/>
            <person name="Petrosino J."/>
            <person name="Highlander S."/>
            <person name="Gibbs R."/>
        </authorList>
    </citation>
    <scope>NUCLEOTIDE SEQUENCE [LARGE SCALE GENOMIC DNA]</scope>
    <source>
        <strain evidence="1 2">2681</strain>
    </source>
</reference>
<proteinExistence type="predicted"/>
<dbReference type="AlphaFoldDB" id="F9DQ32"/>
<protein>
    <submittedName>
        <fullName evidence="1">Uncharacterized protein</fullName>
    </submittedName>
</protein>
<evidence type="ECO:0000313" key="2">
    <source>
        <dbReference type="Proteomes" id="UP000005316"/>
    </source>
</evidence>
<accession>F9DQ32</accession>
<dbReference type="Proteomes" id="UP000005316">
    <property type="component" value="Unassembled WGS sequence"/>
</dbReference>